<dbReference type="InterPro" id="IPR025250">
    <property type="entry name" value="DUF4199"/>
</dbReference>
<dbReference type="STRING" id="319236.BST91_10850"/>
<feature type="transmembrane region" description="Helical" evidence="1">
    <location>
        <begin position="114"/>
        <end position="139"/>
    </location>
</feature>
<accession>A0A090Q1G7</accession>
<dbReference type="Pfam" id="PF13858">
    <property type="entry name" value="DUF4199"/>
    <property type="match status" value="1"/>
</dbReference>
<feature type="transmembrane region" description="Helical" evidence="1">
    <location>
        <begin position="34"/>
        <end position="51"/>
    </location>
</feature>
<protein>
    <recommendedName>
        <fullName evidence="4">DUF4199 domain-containing protein</fullName>
    </recommendedName>
</protein>
<keyword evidence="1" id="KW-1133">Transmembrane helix</keyword>
<dbReference type="Proteomes" id="UP000029221">
    <property type="component" value="Unassembled WGS sequence"/>
</dbReference>
<proteinExistence type="predicted"/>
<dbReference type="eggNOG" id="ENOG5031KST">
    <property type="taxonomic scope" value="Bacteria"/>
</dbReference>
<sequence>MNFSKTTKYGLLIALALIIYFVIIDFIGFGNESWLSFFNAAIVGFGLWQLIKKVYEEKRGQFKYMEGFTASLTAGFIATTIFTVFMAIYLFEIHPELATELKQQITIAGEGLEVALLLFVFLSGVATTIVASLVILPIYKQSWNTKEIRSKQKPLNQQA</sequence>
<organism evidence="2 3">
    <name type="scientific">Nonlabens tegetincola</name>
    <dbReference type="NCBI Taxonomy" id="323273"/>
    <lineage>
        <taxon>Bacteria</taxon>
        <taxon>Pseudomonadati</taxon>
        <taxon>Bacteroidota</taxon>
        <taxon>Flavobacteriia</taxon>
        <taxon>Flavobacteriales</taxon>
        <taxon>Flavobacteriaceae</taxon>
        <taxon>Nonlabens</taxon>
    </lineage>
</organism>
<keyword evidence="1" id="KW-0812">Transmembrane</keyword>
<evidence type="ECO:0000313" key="3">
    <source>
        <dbReference type="Proteomes" id="UP000029221"/>
    </source>
</evidence>
<gene>
    <name evidence="2" type="ORF">JCM19294_2794</name>
</gene>
<reference evidence="2" key="1">
    <citation type="journal article" date="2014" name="Genome Announc.">
        <title>Draft Genome Sequences of Marine Flavobacterium Nonlabens Strains NR17, NR24, NR27, NR32, NR33, and Ara13.</title>
        <authorList>
            <person name="Nakanishi M."/>
            <person name="Meirelles P."/>
            <person name="Suzuki R."/>
            <person name="Takatani N."/>
            <person name="Mino S."/>
            <person name="Suda W."/>
            <person name="Oshima K."/>
            <person name="Hattori M."/>
            <person name="Ohkuma M."/>
            <person name="Hosokawa M."/>
            <person name="Miyashita K."/>
            <person name="Thompson F.L."/>
            <person name="Niwa A."/>
            <person name="Sawabe T."/>
            <person name="Sawabe T."/>
        </authorList>
    </citation>
    <scope>NUCLEOTIDE SEQUENCE [LARGE SCALE GENOMIC DNA]</scope>
    <source>
        <strain evidence="2">JCM 19294</strain>
    </source>
</reference>
<dbReference type="AlphaFoldDB" id="A0A090Q1G7"/>
<evidence type="ECO:0000313" key="2">
    <source>
        <dbReference type="EMBL" id="GAK96012.1"/>
    </source>
</evidence>
<feature type="transmembrane region" description="Helical" evidence="1">
    <location>
        <begin position="72"/>
        <end position="94"/>
    </location>
</feature>
<dbReference type="RefSeq" id="WP_042276910.1">
    <property type="nucleotide sequence ID" value="NZ_BBML01000001.1"/>
</dbReference>
<dbReference type="EMBL" id="BBML01000001">
    <property type="protein sequence ID" value="GAK96012.1"/>
    <property type="molecule type" value="Genomic_DNA"/>
</dbReference>
<evidence type="ECO:0008006" key="4">
    <source>
        <dbReference type="Google" id="ProtNLM"/>
    </source>
</evidence>
<keyword evidence="3" id="KW-1185">Reference proteome</keyword>
<keyword evidence="1" id="KW-0472">Membrane</keyword>
<evidence type="ECO:0000256" key="1">
    <source>
        <dbReference type="SAM" id="Phobius"/>
    </source>
</evidence>
<name>A0A090Q1G7_9FLAO</name>
<comment type="caution">
    <text evidence="2">The sequence shown here is derived from an EMBL/GenBank/DDBJ whole genome shotgun (WGS) entry which is preliminary data.</text>
</comment>
<feature type="transmembrane region" description="Helical" evidence="1">
    <location>
        <begin position="9"/>
        <end position="28"/>
    </location>
</feature>